<proteinExistence type="predicted"/>
<feature type="transmembrane region" description="Helical" evidence="6">
    <location>
        <begin position="329"/>
        <end position="352"/>
    </location>
</feature>
<evidence type="ECO:0000313" key="9">
    <source>
        <dbReference type="Proteomes" id="UP000509579"/>
    </source>
</evidence>
<dbReference type="InterPro" id="IPR036259">
    <property type="entry name" value="MFS_trans_sf"/>
</dbReference>
<keyword evidence="3 6" id="KW-0812">Transmembrane</keyword>
<keyword evidence="9" id="KW-1185">Reference proteome</keyword>
<keyword evidence="2" id="KW-1003">Cell membrane</keyword>
<dbReference type="PANTHER" id="PTHR43124">
    <property type="entry name" value="PURINE EFFLUX PUMP PBUE"/>
    <property type="match status" value="1"/>
</dbReference>
<keyword evidence="8" id="KW-0614">Plasmid</keyword>
<dbReference type="InterPro" id="IPR011701">
    <property type="entry name" value="MFS"/>
</dbReference>
<name>A0A6N1XBY0_9BURK</name>
<feature type="transmembrane region" description="Helical" evidence="6">
    <location>
        <begin position="182"/>
        <end position="205"/>
    </location>
</feature>
<dbReference type="Proteomes" id="UP000509579">
    <property type="component" value="Plasmid unnamed1"/>
</dbReference>
<dbReference type="KEGG" id="aant:HUK68_20310"/>
<feature type="transmembrane region" description="Helical" evidence="6">
    <location>
        <begin position="72"/>
        <end position="88"/>
    </location>
</feature>
<evidence type="ECO:0000256" key="6">
    <source>
        <dbReference type="SAM" id="Phobius"/>
    </source>
</evidence>
<reference evidence="8 9" key="1">
    <citation type="submission" date="2020-06" db="EMBL/GenBank/DDBJ databases">
        <title>Acidovorax antarctica sp. nov., isolated from Corinth ice sheet soil, Antarctic Fields Peninsula.</title>
        <authorList>
            <person name="Xu Q."/>
            <person name="Peng F."/>
        </authorList>
    </citation>
    <scope>NUCLEOTIDE SEQUENCE [LARGE SCALE GENOMIC DNA]</scope>
    <source>
        <strain evidence="8 9">16-35-5</strain>
        <plasmid evidence="8 9">unnamed1</plasmid>
    </source>
</reference>
<dbReference type="Gene3D" id="1.20.1250.20">
    <property type="entry name" value="MFS general substrate transporter like domains"/>
    <property type="match status" value="2"/>
</dbReference>
<evidence type="ECO:0000256" key="5">
    <source>
        <dbReference type="ARBA" id="ARBA00023136"/>
    </source>
</evidence>
<dbReference type="EMBL" id="CP054841">
    <property type="protein sequence ID" value="QKV55280.1"/>
    <property type="molecule type" value="Genomic_DNA"/>
</dbReference>
<geneLocation type="plasmid" evidence="8 9">
    <name>unnamed1</name>
</geneLocation>
<comment type="subcellular location">
    <subcellularLocation>
        <location evidence="1">Cell membrane</location>
        <topology evidence="1">Multi-pass membrane protein</topology>
    </subcellularLocation>
</comment>
<dbReference type="InterPro" id="IPR020846">
    <property type="entry name" value="MFS_dom"/>
</dbReference>
<evidence type="ECO:0000259" key="7">
    <source>
        <dbReference type="PROSITE" id="PS50850"/>
    </source>
</evidence>
<feature type="transmembrane region" description="Helical" evidence="6">
    <location>
        <begin position="273"/>
        <end position="291"/>
    </location>
</feature>
<feature type="transmembrane region" description="Helical" evidence="6">
    <location>
        <begin position="239"/>
        <end position="261"/>
    </location>
</feature>
<keyword evidence="4 6" id="KW-1133">Transmembrane helix</keyword>
<evidence type="ECO:0000313" key="8">
    <source>
        <dbReference type="EMBL" id="QKV55280.1"/>
    </source>
</evidence>
<dbReference type="PANTHER" id="PTHR43124:SF3">
    <property type="entry name" value="CHLORAMPHENICOL EFFLUX PUMP RV0191"/>
    <property type="match status" value="1"/>
</dbReference>
<dbReference type="CDD" id="cd06174">
    <property type="entry name" value="MFS"/>
    <property type="match status" value="1"/>
</dbReference>
<accession>A0A6N1XBY0</accession>
<gene>
    <name evidence="8" type="ORF">HUK68_20310</name>
</gene>
<feature type="transmembrane region" description="Helical" evidence="6">
    <location>
        <begin position="364"/>
        <end position="386"/>
    </location>
</feature>
<protein>
    <submittedName>
        <fullName evidence="8">MFS transporter</fullName>
    </submittedName>
</protein>
<keyword evidence="5 6" id="KW-0472">Membrane</keyword>
<dbReference type="PROSITE" id="PS50850">
    <property type="entry name" value="MFS"/>
    <property type="match status" value="1"/>
</dbReference>
<feature type="transmembrane region" description="Helical" evidence="6">
    <location>
        <begin position="303"/>
        <end position="323"/>
    </location>
</feature>
<dbReference type="Pfam" id="PF07690">
    <property type="entry name" value="MFS_1"/>
    <property type="match status" value="1"/>
</dbReference>
<organism evidence="8 9">
    <name type="scientific">Comamonas antarctica</name>
    <dbReference type="NCBI Taxonomy" id="2743470"/>
    <lineage>
        <taxon>Bacteria</taxon>
        <taxon>Pseudomonadati</taxon>
        <taxon>Pseudomonadota</taxon>
        <taxon>Betaproteobacteria</taxon>
        <taxon>Burkholderiales</taxon>
        <taxon>Comamonadaceae</taxon>
        <taxon>Comamonas</taxon>
    </lineage>
</organism>
<dbReference type="GO" id="GO:0022857">
    <property type="term" value="F:transmembrane transporter activity"/>
    <property type="evidence" value="ECO:0007669"/>
    <property type="project" value="InterPro"/>
</dbReference>
<dbReference type="InterPro" id="IPR050189">
    <property type="entry name" value="MFS_Efflux_Transporters"/>
</dbReference>
<evidence type="ECO:0000256" key="4">
    <source>
        <dbReference type="ARBA" id="ARBA00022989"/>
    </source>
</evidence>
<feature type="transmembrane region" description="Helical" evidence="6">
    <location>
        <begin position="155"/>
        <end position="176"/>
    </location>
</feature>
<evidence type="ECO:0000256" key="1">
    <source>
        <dbReference type="ARBA" id="ARBA00004651"/>
    </source>
</evidence>
<evidence type="ECO:0000256" key="3">
    <source>
        <dbReference type="ARBA" id="ARBA00022692"/>
    </source>
</evidence>
<evidence type="ECO:0000256" key="2">
    <source>
        <dbReference type="ARBA" id="ARBA00022475"/>
    </source>
</evidence>
<dbReference type="SUPFAM" id="SSF103473">
    <property type="entry name" value="MFS general substrate transporter"/>
    <property type="match status" value="1"/>
</dbReference>
<dbReference type="AlphaFoldDB" id="A0A6N1XBY0"/>
<feature type="transmembrane region" description="Helical" evidence="6">
    <location>
        <begin position="121"/>
        <end position="143"/>
    </location>
</feature>
<feature type="transmembrane region" description="Helical" evidence="6">
    <location>
        <begin position="398"/>
        <end position="418"/>
    </location>
</feature>
<feature type="domain" description="Major facilitator superfamily (MFS) profile" evidence="7">
    <location>
        <begin position="29"/>
        <end position="422"/>
    </location>
</feature>
<dbReference type="GO" id="GO:0005886">
    <property type="term" value="C:plasma membrane"/>
    <property type="evidence" value="ECO:0007669"/>
    <property type="project" value="UniProtKB-SubCell"/>
</dbReference>
<sequence>MRAPSPRNAPCSRKSRLLVSDTSFPRSGWLPLLCLTRVLQATLPTAWAGIMPLVMQDWELRAAQAGLVQSAWHAGYMVSLFCVGFIADRVGPRRVFGLCSLLTALAAGLFAWGAQGPVSAALLYGLAGLCAGGCYSPGLQLLARNAAPAARGRSMGMFIGAGSLGYGVSLVLVAALSDALHWRWLLALIALLVALGAAATGFALARLRPDAPPALVADVCLRAALARTLKDKPAMAGSLAYAAHCWELMALWAWLPAYLAFAAQGGGLSLAQGVALAALAHLVSVAGSLLGGAASDRYGRAQVMLAASCASLACGFAFGWMWAAPVWAVAAMGALYSLLAIADSSVYSTALADVVPAERLGAAFSVRSVLGFGAGAISPWVFGLALDWGQAHYALPGQAWVLAWSTAGAGSLLGPWMIRRFQRLTSVRGEKP</sequence>
<feature type="transmembrane region" description="Helical" evidence="6">
    <location>
        <begin position="95"/>
        <end position="115"/>
    </location>
</feature>